<evidence type="ECO:0000256" key="1">
    <source>
        <dbReference type="SAM" id="MobiDB-lite"/>
    </source>
</evidence>
<evidence type="ECO:0008006" key="4">
    <source>
        <dbReference type="Google" id="ProtNLM"/>
    </source>
</evidence>
<keyword evidence="3" id="KW-1185">Reference proteome</keyword>
<dbReference type="AlphaFoldDB" id="A0A2N3Y6Y0"/>
<reference evidence="2" key="1">
    <citation type="submission" date="2017-12" db="EMBL/GenBank/DDBJ databases">
        <title>Sequencing the genomes of 1000 Actinobacteria strains.</title>
        <authorList>
            <person name="Klenk H.-P."/>
        </authorList>
    </citation>
    <scope>NUCLEOTIDE SEQUENCE [LARGE SCALE GENOMIC DNA]</scope>
    <source>
        <strain evidence="2">DSM 44228</strain>
    </source>
</reference>
<dbReference type="STRING" id="994479.GCA_000194155_04847"/>
<sequence length="113" mass="12282">MDGKGFHVEIDVLEAAAQRMHEIVEDQDNQELKDLAGGAELYGHGAVHAGMSEFCGKWSVGLDALGDRCRSMGGKLIKAAQTYREIDEQAARHVEDPAVDAVDPPNFEPRGHP</sequence>
<organism evidence="2 3">
    <name type="scientific">Saccharopolyspora spinosa</name>
    <dbReference type="NCBI Taxonomy" id="60894"/>
    <lineage>
        <taxon>Bacteria</taxon>
        <taxon>Bacillati</taxon>
        <taxon>Actinomycetota</taxon>
        <taxon>Actinomycetes</taxon>
        <taxon>Pseudonocardiales</taxon>
        <taxon>Pseudonocardiaceae</taxon>
        <taxon>Saccharopolyspora</taxon>
    </lineage>
</organism>
<evidence type="ECO:0000313" key="3">
    <source>
        <dbReference type="Proteomes" id="UP000233786"/>
    </source>
</evidence>
<name>A0A2N3Y6Y0_SACSN</name>
<accession>A0A2N3Y6Y0</accession>
<dbReference type="Proteomes" id="UP000233786">
    <property type="component" value="Unassembled WGS sequence"/>
</dbReference>
<dbReference type="RefSeq" id="WP_010310149.1">
    <property type="nucleotide sequence ID" value="NZ_CP061007.1"/>
</dbReference>
<proteinExistence type="predicted"/>
<dbReference type="EMBL" id="PJNB01000001">
    <property type="protein sequence ID" value="PKW18702.1"/>
    <property type="molecule type" value="Genomic_DNA"/>
</dbReference>
<protein>
    <recommendedName>
        <fullName evidence="4">Excreted virulence factor EspC (Type VII ESX diderm)</fullName>
    </recommendedName>
</protein>
<evidence type="ECO:0000313" key="2">
    <source>
        <dbReference type="EMBL" id="PKW18702.1"/>
    </source>
</evidence>
<feature type="region of interest" description="Disordered" evidence="1">
    <location>
        <begin position="88"/>
        <end position="113"/>
    </location>
</feature>
<gene>
    <name evidence="2" type="ORF">A8926_6824</name>
</gene>
<dbReference type="OrthoDB" id="3262422at2"/>
<comment type="caution">
    <text evidence="2">The sequence shown here is derived from an EMBL/GenBank/DDBJ whole genome shotgun (WGS) entry which is preliminary data.</text>
</comment>